<dbReference type="Gene3D" id="3.30.420.10">
    <property type="entry name" value="Ribonuclease H-like superfamily/Ribonuclease H"/>
    <property type="match status" value="1"/>
</dbReference>
<dbReference type="InterPro" id="IPR012337">
    <property type="entry name" value="RNaseH-like_sf"/>
</dbReference>
<proteinExistence type="predicted"/>
<dbReference type="Pfam" id="PF17921">
    <property type="entry name" value="Integrase_H2C2"/>
    <property type="match status" value="1"/>
</dbReference>
<keyword evidence="3" id="KW-1185">Reference proteome</keyword>
<feature type="domain" description="Integrase catalytic" evidence="1">
    <location>
        <begin position="77"/>
        <end position="187"/>
    </location>
</feature>
<protein>
    <submittedName>
        <fullName evidence="2">Retrotransposable element Tf2</fullName>
    </submittedName>
</protein>
<comment type="caution">
    <text evidence="2">The sequence shown here is derived from an EMBL/GenBank/DDBJ whole genome shotgun (WGS) entry which is preliminary data.</text>
</comment>
<reference evidence="2" key="2">
    <citation type="submission" date="2022-01" db="EMBL/GenBank/DDBJ databases">
        <authorList>
            <person name="Yamashiro T."/>
            <person name="Shiraishi A."/>
            <person name="Satake H."/>
            <person name="Nakayama K."/>
        </authorList>
    </citation>
    <scope>NUCLEOTIDE SEQUENCE</scope>
</reference>
<dbReference type="PROSITE" id="PS51257">
    <property type="entry name" value="PROKAR_LIPOPROTEIN"/>
    <property type="match status" value="1"/>
</dbReference>
<organism evidence="2 3">
    <name type="scientific">Tanacetum coccineum</name>
    <dbReference type="NCBI Taxonomy" id="301880"/>
    <lineage>
        <taxon>Eukaryota</taxon>
        <taxon>Viridiplantae</taxon>
        <taxon>Streptophyta</taxon>
        <taxon>Embryophyta</taxon>
        <taxon>Tracheophyta</taxon>
        <taxon>Spermatophyta</taxon>
        <taxon>Magnoliopsida</taxon>
        <taxon>eudicotyledons</taxon>
        <taxon>Gunneridae</taxon>
        <taxon>Pentapetalae</taxon>
        <taxon>asterids</taxon>
        <taxon>campanulids</taxon>
        <taxon>Asterales</taxon>
        <taxon>Asteraceae</taxon>
        <taxon>Asteroideae</taxon>
        <taxon>Anthemideae</taxon>
        <taxon>Anthemidinae</taxon>
        <taxon>Tanacetum</taxon>
    </lineage>
</organism>
<dbReference type="InterPro" id="IPR036397">
    <property type="entry name" value="RNaseH_sf"/>
</dbReference>
<dbReference type="PANTHER" id="PTHR35046:SF18">
    <property type="entry name" value="RNA-DIRECTED DNA POLYMERASE"/>
    <property type="match status" value="1"/>
</dbReference>
<dbReference type="Gene3D" id="1.10.340.70">
    <property type="match status" value="1"/>
</dbReference>
<dbReference type="Proteomes" id="UP001151760">
    <property type="component" value="Unassembled WGS sequence"/>
</dbReference>
<dbReference type="InterPro" id="IPR001584">
    <property type="entry name" value="Integrase_cat-core"/>
</dbReference>
<evidence type="ECO:0000313" key="2">
    <source>
        <dbReference type="EMBL" id="GJT16655.1"/>
    </source>
</evidence>
<dbReference type="PANTHER" id="PTHR35046">
    <property type="entry name" value="ZINC KNUCKLE (CCHC-TYPE) FAMILY PROTEIN"/>
    <property type="match status" value="1"/>
</dbReference>
<dbReference type="SUPFAM" id="SSF53098">
    <property type="entry name" value="Ribonuclease H-like"/>
    <property type="match status" value="1"/>
</dbReference>
<accession>A0ABQ5BPE2</accession>
<evidence type="ECO:0000259" key="1">
    <source>
        <dbReference type="PROSITE" id="PS50994"/>
    </source>
</evidence>
<evidence type="ECO:0000313" key="3">
    <source>
        <dbReference type="Proteomes" id="UP001151760"/>
    </source>
</evidence>
<reference evidence="2" key="1">
    <citation type="journal article" date="2022" name="Int. J. Mol. Sci.">
        <title>Draft Genome of Tanacetum Coccineum: Genomic Comparison of Closely Related Tanacetum-Family Plants.</title>
        <authorList>
            <person name="Yamashiro T."/>
            <person name="Shiraishi A."/>
            <person name="Nakayama K."/>
            <person name="Satake H."/>
        </authorList>
    </citation>
    <scope>NUCLEOTIDE SEQUENCE</scope>
</reference>
<dbReference type="EMBL" id="BQNB010013492">
    <property type="protein sequence ID" value="GJT16655.1"/>
    <property type="molecule type" value="Genomic_DNA"/>
</dbReference>
<sequence>MVKSTILCDDSETSHLVFPLLAGCDSGHSSIKTTTHKLCNLFYWRKIRRQVKQLVKECDVYHIYKSDLAAYPGLLQPLSIPATIWSSISMDFVEGLLKSQGKTVIFVVVDRLKKYAYFVAFAHPFTAINVAQVFLENIYKLHGLPNTIVSDRDKIFLSTFWKELFKLLQVNLHMSTAYHPQTNGQNEVVEVVDRTLIAREAPIDTMKFHLKRAQDIMKSHANKGRSDRQFKVGDWVYLKLQPHRQVTVRGVRCLKKEFFLVFNNQGVKAVEHVAMLERRLSRKGNATIVFVLVQWSNRSKEDAIWESIKDIHRRFP</sequence>
<name>A0ABQ5BPE2_9ASTR</name>
<dbReference type="InterPro" id="IPR041588">
    <property type="entry name" value="Integrase_H2C2"/>
</dbReference>
<gene>
    <name evidence="2" type="ORF">Tco_0875361</name>
</gene>
<dbReference type="PROSITE" id="PS50994">
    <property type="entry name" value="INTEGRASE"/>
    <property type="match status" value="1"/>
</dbReference>